<gene>
    <name evidence="2" type="ORF">AK37_12604</name>
</gene>
<dbReference type="Proteomes" id="UP000005064">
    <property type="component" value="Unassembled WGS sequence"/>
</dbReference>
<dbReference type="GO" id="GO:0016787">
    <property type="term" value="F:hydrolase activity"/>
    <property type="evidence" value="ECO:0007669"/>
    <property type="project" value="UniProtKB-KW"/>
</dbReference>
<sequence length="233" mass="25859">MGRRRPGWPRYDPRPLSRRGDRRPARPLTSRNRTPRFVDQGDVAAAPGTGTGKAITQLREAGVKVVLTTGFSRSTQVRLLDVLGWHDLALTPADAGRGCPYPDMILTALLRTGTDDVRLDFSGSADAIASLVSRLDVGGRLVLAGSSAPLSPSMRCEKSCMRRRACGRRWSRKGFADVRFGHGHRSLRSLRPRGARFYRRRGWARRPSAGPWVLSLRKHGKEPAHCDHRGIHL</sequence>
<proteinExistence type="predicted"/>
<accession>H0JS39</accession>
<dbReference type="EMBL" id="AHBW01000041">
    <property type="protein sequence ID" value="EHK83279.1"/>
    <property type="molecule type" value="Genomic_DNA"/>
</dbReference>
<name>H0JS39_9NOCA</name>
<reference evidence="2 3" key="1">
    <citation type="submission" date="2011-12" db="EMBL/GenBank/DDBJ databases">
        <authorList>
            <person name="Kriszt B."/>
            <person name="Tancsics A."/>
            <person name="Cserhati M."/>
            <person name="Toth A."/>
            <person name="Nagy I."/>
            <person name="Horvath B."/>
            <person name="Tamura T."/>
            <person name="Kukolya J."/>
            <person name="Szoboszlay S."/>
        </authorList>
    </citation>
    <scope>NUCLEOTIDE SEQUENCE [LARGE SCALE GENOMIC DNA]</scope>
    <source>
        <strain evidence="2 3">AK37</strain>
    </source>
</reference>
<evidence type="ECO:0000256" key="1">
    <source>
        <dbReference type="SAM" id="MobiDB-lite"/>
    </source>
</evidence>
<dbReference type="AlphaFoldDB" id="H0JS39"/>
<feature type="region of interest" description="Disordered" evidence="1">
    <location>
        <begin position="1"/>
        <end position="35"/>
    </location>
</feature>
<dbReference type="SUPFAM" id="SSF56784">
    <property type="entry name" value="HAD-like"/>
    <property type="match status" value="1"/>
</dbReference>
<comment type="caution">
    <text evidence="2">The sequence shown here is derived from an EMBL/GenBank/DDBJ whole genome shotgun (WGS) entry which is preliminary data.</text>
</comment>
<dbReference type="Gene3D" id="3.40.50.1000">
    <property type="entry name" value="HAD superfamily/HAD-like"/>
    <property type="match status" value="1"/>
</dbReference>
<keyword evidence="2" id="KW-0378">Hydrolase</keyword>
<dbReference type="InterPro" id="IPR036412">
    <property type="entry name" value="HAD-like_sf"/>
</dbReference>
<dbReference type="PATRIC" id="fig|1114960.4.peg.2571"/>
<evidence type="ECO:0000313" key="3">
    <source>
        <dbReference type="Proteomes" id="UP000005064"/>
    </source>
</evidence>
<evidence type="ECO:0000313" key="2">
    <source>
        <dbReference type="EMBL" id="EHK83279.1"/>
    </source>
</evidence>
<feature type="compositionally biased region" description="Basic and acidic residues" evidence="1">
    <location>
        <begin position="11"/>
        <end position="24"/>
    </location>
</feature>
<organism evidence="2 3">
    <name type="scientific">Rhodococcus pyridinivorans AK37</name>
    <dbReference type="NCBI Taxonomy" id="1114960"/>
    <lineage>
        <taxon>Bacteria</taxon>
        <taxon>Bacillati</taxon>
        <taxon>Actinomycetota</taxon>
        <taxon>Actinomycetes</taxon>
        <taxon>Mycobacteriales</taxon>
        <taxon>Nocardiaceae</taxon>
        <taxon>Rhodococcus</taxon>
    </lineage>
</organism>
<protein>
    <submittedName>
        <fullName evidence="2">Hydrolase</fullName>
    </submittedName>
</protein>
<dbReference type="InterPro" id="IPR023214">
    <property type="entry name" value="HAD_sf"/>
</dbReference>